<dbReference type="Pfam" id="PF00069">
    <property type="entry name" value="Pkinase"/>
    <property type="match status" value="1"/>
</dbReference>
<evidence type="ECO:0000259" key="1">
    <source>
        <dbReference type="PROSITE" id="PS50011"/>
    </source>
</evidence>
<name>A0A9P8RPK8_9PEZI</name>
<gene>
    <name evidence="2" type="ORF">GP486_004167</name>
</gene>
<dbReference type="InterPro" id="IPR000719">
    <property type="entry name" value="Prot_kinase_dom"/>
</dbReference>
<dbReference type="Gene3D" id="1.10.510.10">
    <property type="entry name" value="Transferase(Phosphotransferase) domain 1"/>
    <property type="match status" value="1"/>
</dbReference>
<dbReference type="SMART" id="SM00220">
    <property type="entry name" value="S_TKc"/>
    <property type="match status" value="1"/>
</dbReference>
<dbReference type="PANTHER" id="PTHR44329">
    <property type="entry name" value="SERINE/THREONINE-PROTEIN KINASE TNNI3K-RELATED"/>
    <property type="match status" value="1"/>
</dbReference>
<dbReference type="GO" id="GO:0004674">
    <property type="term" value="F:protein serine/threonine kinase activity"/>
    <property type="evidence" value="ECO:0007669"/>
    <property type="project" value="TreeGrafter"/>
</dbReference>
<dbReference type="PROSITE" id="PS00108">
    <property type="entry name" value="PROTEIN_KINASE_ST"/>
    <property type="match status" value="1"/>
</dbReference>
<evidence type="ECO:0000313" key="2">
    <source>
        <dbReference type="EMBL" id="KAH0559319.1"/>
    </source>
</evidence>
<organism evidence="2 3">
    <name type="scientific">Trichoglossum hirsutum</name>
    <dbReference type="NCBI Taxonomy" id="265104"/>
    <lineage>
        <taxon>Eukaryota</taxon>
        <taxon>Fungi</taxon>
        <taxon>Dikarya</taxon>
        <taxon>Ascomycota</taxon>
        <taxon>Pezizomycotina</taxon>
        <taxon>Geoglossomycetes</taxon>
        <taxon>Geoglossales</taxon>
        <taxon>Geoglossaceae</taxon>
        <taxon>Trichoglossum</taxon>
    </lineage>
</organism>
<evidence type="ECO:0000313" key="3">
    <source>
        <dbReference type="Proteomes" id="UP000750711"/>
    </source>
</evidence>
<protein>
    <recommendedName>
        <fullName evidence="1">Protein kinase domain-containing protein</fullName>
    </recommendedName>
</protein>
<proteinExistence type="predicted"/>
<keyword evidence="3" id="KW-1185">Reference proteome</keyword>
<comment type="caution">
    <text evidence="2">The sequence shown here is derived from an EMBL/GenBank/DDBJ whole genome shotgun (WGS) entry which is preliminary data.</text>
</comment>
<dbReference type="PROSITE" id="PS50011">
    <property type="entry name" value="PROTEIN_KINASE_DOM"/>
    <property type="match status" value="1"/>
</dbReference>
<dbReference type="Proteomes" id="UP000750711">
    <property type="component" value="Unassembled WGS sequence"/>
</dbReference>
<dbReference type="InterPro" id="IPR011009">
    <property type="entry name" value="Kinase-like_dom_sf"/>
</dbReference>
<sequence length="368" mass="40289">MESNSQSDARDAAEQRDDLLSFLSLFLSTHQSATTDMWASQVLLDRFIPWLRNPTGAGSSFEVHVVGADVLQKGLHAALPAKLFDGRESVALKRPIMTGDRASEVDHHIWASLATEFRILANPLLGCHPNIVKLLGNVWQSAGAAQATFAPVLVLEAASGNLKELYSSSGPGIKLYEAIELFSGIAFGLHALHKCGVIHGDLKPENILIFRDNDGSCTAKLADFGSSVILRDMQSSVRLSGGTEYWRAPEYNDTLLMSDLIAVEIYSFGLLMLDFFVPGMAQESQKHLRDIVARGSTSESAHELLQGLAYELISDTYDLEQLAQLIRQCLMVAPSMRPQTMEDVIERLQDLLGASEVDQEDSEPTNGE</sequence>
<reference evidence="2" key="1">
    <citation type="submission" date="2021-03" db="EMBL/GenBank/DDBJ databases">
        <title>Comparative genomics and phylogenomic investigation of the class Geoglossomycetes provide insights into ecological specialization and systematics.</title>
        <authorList>
            <person name="Melie T."/>
            <person name="Pirro S."/>
            <person name="Miller A.N."/>
            <person name="Quandt A."/>
        </authorList>
    </citation>
    <scope>NUCLEOTIDE SEQUENCE</scope>
    <source>
        <strain evidence="2">CAQ_001_2017</strain>
    </source>
</reference>
<accession>A0A9P8RPK8</accession>
<dbReference type="EMBL" id="JAGHQM010000628">
    <property type="protein sequence ID" value="KAH0559319.1"/>
    <property type="molecule type" value="Genomic_DNA"/>
</dbReference>
<feature type="domain" description="Protein kinase" evidence="1">
    <location>
        <begin position="49"/>
        <end position="352"/>
    </location>
</feature>
<dbReference type="SUPFAM" id="SSF56112">
    <property type="entry name" value="Protein kinase-like (PK-like)"/>
    <property type="match status" value="1"/>
</dbReference>
<dbReference type="GO" id="GO:0005524">
    <property type="term" value="F:ATP binding"/>
    <property type="evidence" value="ECO:0007669"/>
    <property type="project" value="InterPro"/>
</dbReference>
<dbReference type="InterPro" id="IPR008271">
    <property type="entry name" value="Ser/Thr_kinase_AS"/>
</dbReference>
<dbReference type="InterPro" id="IPR051681">
    <property type="entry name" value="Ser/Thr_Kinases-Pseudokinases"/>
</dbReference>
<dbReference type="CDD" id="cd00180">
    <property type="entry name" value="PKc"/>
    <property type="match status" value="1"/>
</dbReference>
<dbReference type="AlphaFoldDB" id="A0A9P8RPK8"/>